<reference evidence="2 3" key="2">
    <citation type="journal article" date="2017" name="Front. Plant Sci.">
        <title>Gene Classification and Mining of Molecular Markers Useful in Red Clover (Trifolium pratense) Breeding.</title>
        <authorList>
            <person name="Istvanek J."/>
            <person name="Dluhosova J."/>
            <person name="Dluhos P."/>
            <person name="Patkova L."/>
            <person name="Nedelnik J."/>
            <person name="Repkova J."/>
        </authorList>
    </citation>
    <scope>NUCLEOTIDE SEQUENCE [LARGE SCALE GENOMIC DNA]</scope>
    <source>
        <strain evidence="3">cv. Tatra</strain>
        <tissue evidence="2">Young leaves</tissue>
    </source>
</reference>
<evidence type="ECO:0000313" key="2">
    <source>
        <dbReference type="EMBL" id="PNX65229.1"/>
    </source>
</evidence>
<organism evidence="2 3">
    <name type="scientific">Trifolium pratense</name>
    <name type="common">Red clover</name>
    <dbReference type="NCBI Taxonomy" id="57577"/>
    <lineage>
        <taxon>Eukaryota</taxon>
        <taxon>Viridiplantae</taxon>
        <taxon>Streptophyta</taxon>
        <taxon>Embryophyta</taxon>
        <taxon>Tracheophyta</taxon>
        <taxon>Spermatophyta</taxon>
        <taxon>Magnoliopsida</taxon>
        <taxon>eudicotyledons</taxon>
        <taxon>Gunneridae</taxon>
        <taxon>Pentapetalae</taxon>
        <taxon>rosids</taxon>
        <taxon>fabids</taxon>
        <taxon>Fabales</taxon>
        <taxon>Fabaceae</taxon>
        <taxon>Papilionoideae</taxon>
        <taxon>50 kb inversion clade</taxon>
        <taxon>NPAAA clade</taxon>
        <taxon>Hologalegina</taxon>
        <taxon>IRL clade</taxon>
        <taxon>Trifolieae</taxon>
        <taxon>Trifolium</taxon>
    </lineage>
</organism>
<comment type="caution">
    <text evidence="2">The sequence shown here is derived from an EMBL/GenBank/DDBJ whole genome shotgun (WGS) entry which is preliminary data.</text>
</comment>
<protein>
    <submittedName>
        <fullName evidence="2">Uncharacterized protein</fullName>
    </submittedName>
</protein>
<proteinExistence type="predicted"/>
<evidence type="ECO:0000313" key="3">
    <source>
        <dbReference type="Proteomes" id="UP000236291"/>
    </source>
</evidence>
<dbReference type="EMBL" id="ASHM01176519">
    <property type="protein sequence ID" value="PNX65229.1"/>
    <property type="molecule type" value="Genomic_DNA"/>
</dbReference>
<accession>A0A2K3KG51</accession>
<sequence length="53" mass="5986">MGADLLKQKKVKIEKEAEVRTKQKHEGPAKKVAPVSPAPKKRKLKFVILLKSH</sequence>
<reference evidence="2 3" key="1">
    <citation type="journal article" date="2014" name="Am. J. Bot.">
        <title>Genome assembly and annotation for red clover (Trifolium pratense; Fabaceae).</title>
        <authorList>
            <person name="Istvanek J."/>
            <person name="Jaros M."/>
            <person name="Krenek A."/>
            <person name="Repkova J."/>
        </authorList>
    </citation>
    <scope>NUCLEOTIDE SEQUENCE [LARGE SCALE GENOMIC DNA]</scope>
    <source>
        <strain evidence="3">cv. Tatra</strain>
        <tissue evidence="2">Young leaves</tissue>
    </source>
</reference>
<dbReference type="AlphaFoldDB" id="A0A2K3KG51"/>
<feature type="compositionally biased region" description="Basic and acidic residues" evidence="1">
    <location>
        <begin position="17"/>
        <end position="29"/>
    </location>
</feature>
<evidence type="ECO:0000256" key="1">
    <source>
        <dbReference type="SAM" id="MobiDB-lite"/>
    </source>
</evidence>
<dbReference type="Proteomes" id="UP000236291">
    <property type="component" value="Unassembled WGS sequence"/>
</dbReference>
<name>A0A2K3KG51_TRIPR</name>
<gene>
    <name evidence="2" type="ORF">L195_g062489</name>
</gene>
<feature type="region of interest" description="Disordered" evidence="1">
    <location>
        <begin position="17"/>
        <end position="37"/>
    </location>
</feature>